<dbReference type="GO" id="GO:0006788">
    <property type="term" value="P:heme oxidation"/>
    <property type="evidence" value="ECO:0007669"/>
    <property type="project" value="InterPro"/>
</dbReference>
<evidence type="ECO:0000313" key="2">
    <source>
        <dbReference type="Proteomes" id="UP000325785"/>
    </source>
</evidence>
<dbReference type="Gene3D" id="1.20.910.10">
    <property type="entry name" value="Heme oxygenase-like"/>
    <property type="match status" value="1"/>
</dbReference>
<dbReference type="EMBL" id="CP031598">
    <property type="protein sequence ID" value="QEW27380.1"/>
    <property type="molecule type" value="Genomic_DNA"/>
</dbReference>
<dbReference type="Pfam" id="PF01126">
    <property type="entry name" value="Heme_oxygenase"/>
    <property type="match status" value="1"/>
</dbReference>
<dbReference type="AlphaFoldDB" id="A0A5P3AFM5"/>
<organism evidence="1 2">
    <name type="scientific">Roseovarius indicus</name>
    <dbReference type="NCBI Taxonomy" id="540747"/>
    <lineage>
        <taxon>Bacteria</taxon>
        <taxon>Pseudomonadati</taxon>
        <taxon>Pseudomonadota</taxon>
        <taxon>Alphaproteobacteria</taxon>
        <taxon>Rhodobacterales</taxon>
        <taxon>Roseobacteraceae</taxon>
        <taxon>Roseovarius</taxon>
    </lineage>
</organism>
<dbReference type="RefSeq" id="WP_160325871.1">
    <property type="nucleotide sequence ID" value="NZ_CP031598.1"/>
</dbReference>
<proteinExistence type="predicted"/>
<evidence type="ECO:0000313" key="1">
    <source>
        <dbReference type="EMBL" id="QEW27380.1"/>
    </source>
</evidence>
<reference evidence="1 2" key="1">
    <citation type="submission" date="2018-08" db="EMBL/GenBank/DDBJ databases">
        <title>Genetic Globetrotter - A new plasmid hitch-hiking vast phylogenetic and geographic distances.</title>
        <authorList>
            <person name="Vollmers J."/>
            <person name="Petersen J."/>
        </authorList>
    </citation>
    <scope>NUCLEOTIDE SEQUENCE [LARGE SCALE GENOMIC DNA]</scope>
    <source>
        <strain evidence="1 2">DSM 26383</strain>
    </source>
</reference>
<dbReference type="SUPFAM" id="SSF48613">
    <property type="entry name" value="Heme oxygenase-like"/>
    <property type="match status" value="1"/>
</dbReference>
<dbReference type="KEGG" id="rid:RIdsm_03194"/>
<gene>
    <name evidence="1" type="ORF">RIdsm_03194</name>
</gene>
<dbReference type="Proteomes" id="UP000325785">
    <property type="component" value="Chromosome"/>
</dbReference>
<name>A0A5P3AFM5_9RHOB</name>
<accession>A0A5P3AFM5</accession>
<dbReference type="InterPro" id="IPR016084">
    <property type="entry name" value="Haem_Oase-like_multi-hlx"/>
</dbReference>
<sequence length="213" mass="23054">MTGNTDISTPSLREALRAHTDAEHQALHRHAAFDGLFRGTLDVVGYRALMIRLYGFHTPLDRAIMETLAGRPAPDSGYRYAPRAPLLAQDMQALGAPGGTPPLCPGARALVTPDTIGGVLYVLEGATMGGSQIDRAAHRLLGHDGPAGRRYWAWCRAEGKHRWPLTLRHLDHLQSTGAPLPPLLHGALGTFRLLADWLAPLDLPAPIPQARRA</sequence>
<dbReference type="InterPro" id="IPR016053">
    <property type="entry name" value="Haem_Oase-like"/>
</dbReference>
<dbReference type="CDD" id="cd19166">
    <property type="entry name" value="HemeO-bac"/>
    <property type="match status" value="1"/>
</dbReference>
<dbReference type="GO" id="GO:0004392">
    <property type="term" value="F:heme oxygenase (decyclizing) activity"/>
    <property type="evidence" value="ECO:0007669"/>
    <property type="project" value="InterPro"/>
</dbReference>
<protein>
    <submittedName>
        <fullName evidence="1">Heme oxygenase</fullName>
    </submittedName>
</protein>